<evidence type="ECO:0000313" key="3">
    <source>
        <dbReference type="Proteomes" id="UP001386955"/>
    </source>
</evidence>
<gene>
    <name evidence="2" type="ORF">VNO78_27197</name>
</gene>
<reference evidence="2 3" key="1">
    <citation type="submission" date="2024-01" db="EMBL/GenBank/DDBJ databases">
        <title>The genomes of 5 underutilized Papilionoideae crops provide insights into root nodulation and disease resistanc.</title>
        <authorList>
            <person name="Jiang F."/>
        </authorList>
    </citation>
    <scope>NUCLEOTIDE SEQUENCE [LARGE SCALE GENOMIC DNA]</scope>
    <source>
        <strain evidence="2">DUOXIRENSHENG_FW03</strain>
        <tissue evidence="2">Leaves</tissue>
    </source>
</reference>
<keyword evidence="3" id="KW-1185">Reference proteome</keyword>
<dbReference type="EMBL" id="JAYMYS010000007">
    <property type="protein sequence ID" value="KAK7386859.1"/>
    <property type="molecule type" value="Genomic_DNA"/>
</dbReference>
<dbReference type="AlphaFoldDB" id="A0AAN9S314"/>
<proteinExistence type="predicted"/>
<name>A0AAN9S314_PSOTE</name>
<protein>
    <submittedName>
        <fullName evidence="2">Uncharacterized protein</fullName>
    </submittedName>
</protein>
<accession>A0AAN9S314</accession>
<dbReference type="Proteomes" id="UP001386955">
    <property type="component" value="Unassembled WGS sequence"/>
</dbReference>
<evidence type="ECO:0000256" key="1">
    <source>
        <dbReference type="SAM" id="MobiDB-lite"/>
    </source>
</evidence>
<evidence type="ECO:0000313" key="2">
    <source>
        <dbReference type="EMBL" id="KAK7386859.1"/>
    </source>
</evidence>
<sequence>MSGCHLRRDSVPGGCHARLEENHVSGSGTHTAPRDPAAGHSRSRTKEPAQTVTRRCRPSCCQTTRPLHAGRGVMWANDPRSKARSRTRSGRYAALFLNPVWACGKGLKFSKSVEKR</sequence>
<organism evidence="2 3">
    <name type="scientific">Psophocarpus tetragonolobus</name>
    <name type="common">Winged bean</name>
    <name type="synonym">Dolichos tetragonolobus</name>
    <dbReference type="NCBI Taxonomy" id="3891"/>
    <lineage>
        <taxon>Eukaryota</taxon>
        <taxon>Viridiplantae</taxon>
        <taxon>Streptophyta</taxon>
        <taxon>Embryophyta</taxon>
        <taxon>Tracheophyta</taxon>
        <taxon>Spermatophyta</taxon>
        <taxon>Magnoliopsida</taxon>
        <taxon>eudicotyledons</taxon>
        <taxon>Gunneridae</taxon>
        <taxon>Pentapetalae</taxon>
        <taxon>rosids</taxon>
        <taxon>fabids</taxon>
        <taxon>Fabales</taxon>
        <taxon>Fabaceae</taxon>
        <taxon>Papilionoideae</taxon>
        <taxon>50 kb inversion clade</taxon>
        <taxon>NPAAA clade</taxon>
        <taxon>indigoferoid/millettioid clade</taxon>
        <taxon>Phaseoleae</taxon>
        <taxon>Psophocarpus</taxon>
    </lineage>
</organism>
<comment type="caution">
    <text evidence="2">The sequence shown here is derived from an EMBL/GenBank/DDBJ whole genome shotgun (WGS) entry which is preliminary data.</text>
</comment>
<feature type="compositionally biased region" description="Basic and acidic residues" evidence="1">
    <location>
        <begin position="1"/>
        <end position="10"/>
    </location>
</feature>
<feature type="region of interest" description="Disordered" evidence="1">
    <location>
        <begin position="1"/>
        <end position="57"/>
    </location>
</feature>